<dbReference type="InterPro" id="IPR041995">
    <property type="entry name" value="KOW_KIN17"/>
</dbReference>
<dbReference type="InterPro" id="IPR014722">
    <property type="entry name" value="Rib_uL2_dom2"/>
</dbReference>
<proteinExistence type="predicted"/>
<dbReference type="PANTHER" id="PTHR12805:SF0">
    <property type="entry name" value="DNA_RNA-BINDING PROTEIN KIN17"/>
    <property type="match status" value="1"/>
</dbReference>
<dbReference type="Pfam" id="PF25095">
    <property type="entry name" value="C2H2-zf_KIN17"/>
    <property type="match status" value="1"/>
</dbReference>
<dbReference type="GO" id="GO:0006260">
    <property type="term" value="P:DNA replication"/>
    <property type="evidence" value="ECO:0007669"/>
    <property type="project" value="TreeGrafter"/>
</dbReference>
<evidence type="ECO:0008006" key="6">
    <source>
        <dbReference type="Google" id="ProtNLM"/>
    </source>
</evidence>
<feature type="domain" description="KIN17 C2H2-type zinc finger" evidence="3">
    <location>
        <begin position="43"/>
        <end position="72"/>
    </location>
</feature>
<dbReference type="AlphaFoldDB" id="A0A2G9UBK4"/>
<dbReference type="EMBL" id="KZ347498">
    <property type="protein sequence ID" value="PIO67601.1"/>
    <property type="molecule type" value="Genomic_DNA"/>
</dbReference>
<accession>A0A2G9UBK4</accession>
<dbReference type="Proteomes" id="UP000230423">
    <property type="component" value="Unassembled WGS sequence"/>
</dbReference>
<feature type="compositionally biased region" description="Basic and acidic residues" evidence="1">
    <location>
        <begin position="7"/>
        <end position="30"/>
    </location>
</feature>
<sequence>MKKKSCGRHDNIRSETNEDMGKHERGTPKDIANRIKSKGLQKLRWFCQMCQKQCRDQNGFKCHLTSESHQRQLLLVAENTNSFLRQFSKEFEGNFMQKLESVDQDAFCLNLRISEGPMNGRTVRVPYEDASKLA</sequence>
<evidence type="ECO:0000259" key="3">
    <source>
        <dbReference type="Pfam" id="PF25095"/>
    </source>
</evidence>
<dbReference type="OrthoDB" id="10266249at2759"/>
<dbReference type="SUPFAM" id="SSF57667">
    <property type="entry name" value="beta-beta-alpha zinc fingers"/>
    <property type="match status" value="1"/>
</dbReference>
<dbReference type="Gene3D" id="2.30.30.30">
    <property type="match status" value="1"/>
</dbReference>
<evidence type="ECO:0000259" key="2">
    <source>
        <dbReference type="Pfam" id="PF25092"/>
    </source>
</evidence>
<dbReference type="GO" id="GO:0003690">
    <property type="term" value="F:double-stranded DNA binding"/>
    <property type="evidence" value="ECO:0007669"/>
    <property type="project" value="TreeGrafter"/>
</dbReference>
<keyword evidence="5" id="KW-1185">Reference proteome</keyword>
<evidence type="ECO:0000313" key="5">
    <source>
        <dbReference type="Proteomes" id="UP000230423"/>
    </source>
</evidence>
<feature type="domain" description="Kin17 KOW" evidence="2">
    <location>
        <begin position="98"/>
        <end position="134"/>
    </location>
</feature>
<dbReference type="InterPro" id="IPR056767">
    <property type="entry name" value="C2H2-Znf_KIN17"/>
</dbReference>
<dbReference type="InterPro" id="IPR036236">
    <property type="entry name" value="Znf_C2H2_sf"/>
</dbReference>
<protein>
    <recommendedName>
        <fullName evidence="6">DNA/RNA-binding protein Kin17 WH-like domain-containing protein</fullName>
    </recommendedName>
</protein>
<gene>
    <name evidence="4" type="ORF">TELCIR_10640</name>
</gene>
<dbReference type="GO" id="GO:0005634">
    <property type="term" value="C:nucleus"/>
    <property type="evidence" value="ECO:0007669"/>
    <property type="project" value="TreeGrafter"/>
</dbReference>
<evidence type="ECO:0000256" key="1">
    <source>
        <dbReference type="SAM" id="MobiDB-lite"/>
    </source>
</evidence>
<dbReference type="GO" id="GO:0006974">
    <property type="term" value="P:DNA damage response"/>
    <property type="evidence" value="ECO:0007669"/>
    <property type="project" value="TreeGrafter"/>
</dbReference>
<reference evidence="4 5" key="1">
    <citation type="submission" date="2015-09" db="EMBL/GenBank/DDBJ databases">
        <title>Draft genome of the parasitic nematode Teladorsagia circumcincta isolate WARC Sus (inbred).</title>
        <authorList>
            <person name="Mitreva M."/>
        </authorList>
    </citation>
    <scope>NUCLEOTIDE SEQUENCE [LARGE SCALE GENOMIC DNA]</scope>
    <source>
        <strain evidence="4 5">S</strain>
    </source>
</reference>
<feature type="region of interest" description="Disordered" evidence="1">
    <location>
        <begin position="1"/>
        <end position="30"/>
    </location>
</feature>
<name>A0A2G9UBK4_TELCI</name>
<dbReference type="PANTHER" id="PTHR12805">
    <property type="entry name" value="KIN17 KIN, ANTIGENIC DETERMINANT OF RECA PROTEIN HOMOLOG"/>
    <property type="match status" value="1"/>
</dbReference>
<organism evidence="4 5">
    <name type="scientific">Teladorsagia circumcincta</name>
    <name type="common">Brown stomach worm</name>
    <name type="synonym">Ostertagia circumcincta</name>
    <dbReference type="NCBI Taxonomy" id="45464"/>
    <lineage>
        <taxon>Eukaryota</taxon>
        <taxon>Metazoa</taxon>
        <taxon>Ecdysozoa</taxon>
        <taxon>Nematoda</taxon>
        <taxon>Chromadorea</taxon>
        <taxon>Rhabditida</taxon>
        <taxon>Rhabditina</taxon>
        <taxon>Rhabditomorpha</taxon>
        <taxon>Strongyloidea</taxon>
        <taxon>Trichostrongylidae</taxon>
        <taxon>Teladorsagia</taxon>
    </lineage>
</organism>
<dbReference type="Pfam" id="PF25092">
    <property type="entry name" value="SH3_KIN17_C"/>
    <property type="match status" value="1"/>
</dbReference>
<dbReference type="InterPro" id="IPR037321">
    <property type="entry name" value="KIN17-like"/>
</dbReference>
<evidence type="ECO:0000313" key="4">
    <source>
        <dbReference type="EMBL" id="PIO67601.1"/>
    </source>
</evidence>